<reference evidence="1 2" key="1">
    <citation type="submission" date="2010-07" db="EMBL/GenBank/DDBJ databases">
        <authorList>
            <person name="Sid Ahmed O."/>
        </authorList>
    </citation>
    <scope>NUCLEOTIDE SEQUENCE [LARGE SCALE GENOMIC DNA]</scope>
    <source>
        <strain evidence="1 2">TX4248</strain>
    </source>
</reference>
<name>A0A125W903_ENTFL</name>
<accession>A0A125W903</accession>
<organism evidence="1 2">
    <name type="scientific">Enterococcus faecalis TX4248</name>
    <dbReference type="NCBI Taxonomy" id="749495"/>
    <lineage>
        <taxon>Bacteria</taxon>
        <taxon>Bacillati</taxon>
        <taxon>Bacillota</taxon>
        <taxon>Bacilli</taxon>
        <taxon>Lactobacillales</taxon>
        <taxon>Enterococcaceae</taxon>
        <taxon>Enterococcus</taxon>
    </lineage>
</organism>
<dbReference type="Proteomes" id="UP000004846">
    <property type="component" value="Unassembled WGS sequence"/>
</dbReference>
<dbReference type="HOGENOM" id="CLU_3233157_0_0_9"/>
<dbReference type="AlphaFoldDB" id="A0A125W903"/>
<comment type="caution">
    <text evidence="1">The sequence shown here is derived from an EMBL/GenBank/DDBJ whole genome shotgun (WGS) entry which is preliminary data.</text>
</comment>
<protein>
    <submittedName>
        <fullName evidence="1">Uncharacterized protein</fullName>
    </submittedName>
</protein>
<proteinExistence type="predicted"/>
<evidence type="ECO:0000313" key="1">
    <source>
        <dbReference type="EMBL" id="EFM83747.1"/>
    </source>
</evidence>
<gene>
    <name evidence="1" type="ORF">HMPREF9498_00630</name>
</gene>
<evidence type="ECO:0000313" key="2">
    <source>
        <dbReference type="Proteomes" id="UP000004846"/>
    </source>
</evidence>
<dbReference type="EMBL" id="AEBR01000017">
    <property type="protein sequence ID" value="EFM83747.1"/>
    <property type="molecule type" value="Genomic_DNA"/>
</dbReference>
<sequence length="43" mass="5180">MSKAKPIIRIFVFDHVPGIKNYSYLNRNLFIIFACERYNRFIA</sequence>